<dbReference type="AlphaFoldDB" id="A0A517YC71"/>
<dbReference type="GO" id="GO:0015179">
    <property type="term" value="F:L-amino acid transmembrane transporter activity"/>
    <property type="evidence" value="ECO:0007669"/>
    <property type="project" value="TreeGrafter"/>
</dbReference>
<dbReference type="PIRSF" id="PIRSF006060">
    <property type="entry name" value="AA_transporter"/>
    <property type="match status" value="1"/>
</dbReference>
<protein>
    <submittedName>
        <fullName evidence="6">Serine/threonine exchanger SteT</fullName>
    </submittedName>
</protein>
<evidence type="ECO:0000256" key="2">
    <source>
        <dbReference type="ARBA" id="ARBA00022692"/>
    </source>
</evidence>
<evidence type="ECO:0000256" key="5">
    <source>
        <dbReference type="SAM" id="Phobius"/>
    </source>
</evidence>
<accession>A0A517YC71</accession>
<feature type="transmembrane region" description="Helical" evidence="5">
    <location>
        <begin position="219"/>
        <end position="238"/>
    </location>
</feature>
<dbReference type="EMBL" id="CP036274">
    <property type="protein sequence ID" value="QDU27843.1"/>
    <property type="molecule type" value="Genomic_DNA"/>
</dbReference>
<keyword evidence="7" id="KW-1185">Reference proteome</keyword>
<dbReference type="Gene3D" id="1.20.1740.10">
    <property type="entry name" value="Amino acid/polyamine transporter I"/>
    <property type="match status" value="1"/>
</dbReference>
<gene>
    <name evidence="6" type="primary">steT_2</name>
    <name evidence="6" type="ORF">ETAA8_29340</name>
</gene>
<evidence type="ECO:0000256" key="3">
    <source>
        <dbReference type="ARBA" id="ARBA00022989"/>
    </source>
</evidence>
<evidence type="ECO:0000256" key="1">
    <source>
        <dbReference type="ARBA" id="ARBA00004141"/>
    </source>
</evidence>
<reference evidence="6 7" key="1">
    <citation type="submission" date="2019-02" db="EMBL/GenBank/DDBJ databases">
        <title>Deep-cultivation of Planctomycetes and their phenomic and genomic characterization uncovers novel biology.</title>
        <authorList>
            <person name="Wiegand S."/>
            <person name="Jogler M."/>
            <person name="Boedeker C."/>
            <person name="Pinto D."/>
            <person name="Vollmers J."/>
            <person name="Rivas-Marin E."/>
            <person name="Kohn T."/>
            <person name="Peeters S.H."/>
            <person name="Heuer A."/>
            <person name="Rast P."/>
            <person name="Oberbeckmann S."/>
            <person name="Bunk B."/>
            <person name="Jeske O."/>
            <person name="Meyerdierks A."/>
            <person name="Storesund J.E."/>
            <person name="Kallscheuer N."/>
            <person name="Luecker S."/>
            <person name="Lage O.M."/>
            <person name="Pohl T."/>
            <person name="Merkel B.J."/>
            <person name="Hornburger P."/>
            <person name="Mueller R.-W."/>
            <person name="Bruemmer F."/>
            <person name="Labrenz M."/>
            <person name="Spormann A.M."/>
            <person name="Op den Camp H."/>
            <person name="Overmann J."/>
            <person name="Amann R."/>
            <person name="Jetten M.S.M."/>
            <person name="Mascher T."/>
            <person name="Medema M.H."/>
            <person name="Devos D.P."/>
            <person name="Kaster A.-K."/>
            <person name="Ovreas L."/>
            <person name="Rohde M."/>
            <person name="Galperin M.Y."/>
            <person name="Jogler C."/>
        </authorList>
    </citation>
    <scope>NUCLEOTIDE SEQUENCE [LARGE SCALE GENOMIC DNA]</scope>
    <source>
        <strain evidence="6 7">ETA_A8</strain>
    </source>
</reference>
<keyword evidence="2 5" id="KW-0812">Transmembrane</keyword>
<keyword evidence="3 5" id="KW-1133">Transmembrane helix</keyword>
<feature type="transmembrane region" description="Helical" evidence="5">
    <location>
        <begin position="308"/>
        <end position="330"/>
    </location>
</feature>
<dbReference type="RefSeq" id="WP_145089140.1">
    <property type="nucleotide sequence ID" value="NZ_CP036274.1"/>
</dbReference>
<feature type="transmembrane region" description="Helical" evidence="5">
    <location>
        <begin position="258"/>
        <end position="276"/>
    </location>
</feature>
<comment type="subcellular location">
    <subcellularLocation>
        <location evidence="1">Membrane</location>
        <topology evidence="1">Multi-pass membrane protein</topology>
    </subcellularLocation>
</comment>
<dbReference type="InterPro" id="IPR050598">
    <property type="entry name" value="AminoAcid_Transporter"/>
</dbReference>
<name>A0A517YC71_9BACT</name>
<dbReference type="OrthoDB" id="9809628at2"/>
<organism evidence="6 7">
    <name type="scientific">Anatilimnocola aggregata</name>
    <dbReference type="NCBI Taxonomy" id="2528021"/>
    <lineage>
        <taxon>Bacteria</taxon>
        <taxon>Pseudomonadati</taxon>
        <taxon>Planctomycetota</taxon>
        <taxon>Planctomycetia</taxon>
        <taxon>Pirellulales</taxon>
        <taxon>Pirellulaceae</taxon>
        <taxon>Anatilimnocola</taxon>
    </lineage>
</organism>
<feature type="transmembrane region" description="Helical" evidence="5">
    <location>
        <begin position="359"/>
        <end position="379"/>
    </location>
</feature>
<feature type="transmembrane region" description="Helical" evidence="5">
    <location>
        <begin position="464"/>
        <end position="486"/>
    </location>
</feature>
<sequence length="521" mass="56231">MSSRPESANEPLSSAETLPRVLNRFDAITVVVGSIIGSGIFLKASTVATELQSFGPIMLIWIVVGLVTLCGALALAELAAMLPQAGGPYVYLREAYGRLPAFLWGWTEFWIIRTGSLGALACATVIYGNELLVAAKSADWLPAFFADHIPLTHNAQGMVSLLLIIICSVINVIGTRWAAWVQNVTSVIKVAFILFLIVAPFVLLKAKTDNLQPIWPADWSLAFFRSMGIAMIAVFWPYDGWINIGPVAEEIKEPQRNVPFALAAGVLLVIAVYLGANASYHLVLPMQDVANSTAVATDVTRSLLGTHWLWLAALGVTFSTFGALNSNLLAGPRIYFAMARDGLLPAAISHVHPRFKTPANAVIAQMAWSLVLVIGAYWWTAPDPPVPGPEPVTSPMVAADAQPVGMIAQWLRKAFIPKSGPREAFDALTNFVIFGGSIFYAMAVGAVFILRWTRPELPRPYRTWGYPITPAFYLLVFAAALVSLLLDALPQTIAGSLLIVAGVVVYFIVVGRESAMKGGDK</sequence>
<evidence type="ECO:0000256" key="4">
    <source>
        <dbReference type="ARBA" id="ARBA00023136"/>
    </source>
</evidence>
<dbReference type="InterPro" id="IPR002293">
    <property type="entry name" value="AA/rel_permease1"/>
</dbReference>
<dbReference type="KEGG" id="aagg:ETAA8_29340"/>
<feature type="transmembrane region" description="Helical" evidence="5">
    <location>
        <begin position="21"/>
        <end position="42"/>
    </location>
</feature>
<feature type="transmembrane region" description="Helical" evidence="5">
    <location>
        <begin position="186"/>
        <end position="204"/>
    </location>
</feature>
<proteinExistence type="predicted"/>
<dbReference type="Proteomes" id="UP000315017">
    <property type="component" value="Chromosome"/>
</dbReference>
<dbReference type="GO" id="GO:0016020">
    <property type="term" value="C:membrane"/>
    <property type="evidence" value="ECO:0007669"/>
    <property type="project" value="UniProtKB-SubCell"/>
</dbReference>
<dbReference type="Pfam" id="PF13520">
    <property type="entry name" value="AA_permease_2"/>
    <property type="match status" value="1"/>
</dbReference>
<evidence type="ECO:0000313" key="7">
    <source>
        <dbReference type="Proteomes" id="UP000315017"/>
    </source>
</evidence>
<dbReference type="PANTHER" id="PTHR11785:SF512">
    <property type="entry name" value="SOBREMESA, ISOFORM B"/>
    <property type="match status" value="1"/>
</dbReference>
<feature type="transmembrane region" description="Helical" evidence="5">
    <location>
        <begin position="54"/>
        <end position="80"/>
    </location>
</feature>
<keyword evidence="4 5" id="KW-0472">Membrane</keyword>
<dbReference type="PANTHER" id="PTHR11785">
    <property type="entry name" value="AMINO ACID TRANSPORTER"/>
    <property type="match status" value="1"/>
</dbReference>
<feature type="transmembrane region" description="Helical" evidence="5">
    <location>
        <begin position="155"/>
        <end position="174"/>
    </location>
</feature>
<evidence type="ECO:0000313" key="6">
    <source>
        <dbReference type="EMBL" id="QDU27843.1"/>
    </source>
</evidence>
<feature type="transmembrane region" description="Helical" evidence="5">
    <location>
        <begin position="492"/>
        <end position="511"/>
    </location>
</feature>
<feature type="transmembrane region" description="Helical" evidence="5">
    <location>
        <begin position="431"/>
        <end position="452"/>
    </location>
</feature>